<feature type="non-terminal residue" evidence="2">
    <location>
        <position position="1"/>
    </location>
</feature>
<protein>
    <submittedName>
        <fullName evidence="2">Uncharacterized protein</fullName>
    </submittedName>
</protein>
<organism evidence="2">
    <name type="scientific">Octopus bimaculoides</name>
    <name type="common">California two-spotted octopus</name>
    <dbReference type="NCBI Taxonomy" id="37653"/>
    <lineage>
        <taxon>Eukaryota</taxon>
        <taxon>Metazoa</taxon>
        <taxon>Spiralia</taxon>
        <taxon>Lophotrochozoa</taxon>
        <taxon>Mollusca</taxon>
        <taxon>Cephalopoda</taxon>
        <taxon>Coleoidea</taxon>
        <taxon>Octopodiformes</taxon>
        <taxon>Octopoda</taxon>
        <taxon>Incirrata</taxon>
        <taxon>Octopodidae</taxon>
        <taxon>Octopus</taxon>
    </lineage>
</organism>
<feature type="region of interest" description="Disordered" evidence="1">
    <location>
        <begin position="1"/>
        <end position="51"/>
    </location>
</feature>
<gene>
    <name evidence="2" type="ORF">OCBIM_22016249mg</name>
</gene>
<reference evidence="2" key="1">
    <citation type="submission" date="2015-07" db="EMBL/GenBank/DDBJ databases">
        <title>MeaNS - Measles Nucleotide Surveillance Program.</title>
        <authorList>
            <person name="Tran T."/>
            <person name="Druce J."/>
        </authorList>
    </citation>
    <scope>NUCLEOTIDE SEQUENCE</scope>
    <source>
        <strain evidence="2">UCB-OBI-ISO-001</strain>
        <tissue evidence="2">Gonad</tissue>
    </source>
</reference>
<feature type="compositionally biased region" description="Polar residues" evidence="1">
    <location>
        <begin position="39"/>
        <end position="51"/>
    </location>
</feature>
<evidence type="ECO:0000256" key="1">
    <source>
        <dbReference type="SAM" id="MobiDB-lite"/>
    </source>
</evidence>
<sequence length="51" mass="5786">HGQWTLRDNDDDDDDDNDDGDDDDDDDEPLVGTEPETTRFPTTQPHVENGK</sequence>
<dbReference type="AlphaFoldDB" id="A0A0L8FKG4"/>
<accession>A0A0L8FKG4</accession>
<proteinExistence type="predicted"/>
<feature type="compositionally biased region" description="Acidic residues" evidence="1">
    <location>
        <begin position="9"/>
        <end position="29"/>
    </location>
</feature>
<dbReference type="EMBL" id="KQ429777">
    <property type="protein sequence ID" value="KOF65149.1"/>
    <property type="molecule type" value="Genomic_DNA"/>
</dbReference>
<name>A0A0L8FKG4_OCTBM</name>
<evidence type="ECO:0000313" key="2">
    <source>
        <dbReference type="EMBL" id="KOF65149.1"/>
    </source>
</evidence>